<evidence type="ECO:0000313" key="3">
    <source>
        <dbReference type="Proteomes" id="UP001597079"/>
    </source>
</evidence>
<dbReference type="PANTHER" id="PTHR37817:SF1">
    <property type="entry name" value="N-ACETYLTRANSFERASE EIS"/>
    <property type="match status" value="1"/>
</dbReference>
<dbReference type="Proteomes" id="UP001597079">
    <property type="component" value="Unassembled WGS sequence"/>
</dbReference>
<reference evidence="3" key="1">
    <citation type="journal article" date="2019" name="Int. J. Syst. Evol. Microbiol.">
        <title>The Global Catalogue of Microorganisms (GCM) 10K type strain sequencing project: providing services to taxonomists for standard genome sequencing and annotation.</title>
        <authorList>
            <consortium name="The Broad Institute Genomics Platform"/>
            <consortium name="The Broad Institute Genome Sequencing Center for Infectious Disease"/>
            <person name="Wu L."/>
            <person name="Ma J."/>
        </authorList>
    </citation>
    <scope>NUCLEOTIDE SEQUENCE [LARGE SCALE GENOMIC DNA]</scope>
    <source>
        <strain evidence="3">CGMCC 1.12286</strain>
    </source>
</reference>
<dbReference type="GO" id="GO:0016746">
    <property type="term" value="F:acyltransferase activity"/>
    <property type="evidence" value="ECO:0007669"/>
    <property type="project" value="UniProtKB-KW"/>
</dbReference>
<dbReference type="InterPro" id="IPR025559">
    <property type="entry name" value="Eis_dom"/>
</dbReference>
<dbReference type="PROSITE" id="PS51186">
    <property type="entry name" value="GNAT"/>
    <property type="match status" value="1"/>
</dbReference>
<dbReference type="Pfam" id="PF13527">
    <property type="entry name" value="Acetyltransf_9"/>
    <property type="match status" value="1"/>
</dbReference>
<comment type="caution">
    <text evidence="2">The sequence shown here is derived from an EMBL/GenBank/DDBJ whole genome shotgun (WGS) entry which is preliminary data.</text>
</comment>
<dbReference type="EMBL" id="JBHUCX010000035">
    <property type="protein sequence ID" value="MFD1675910.1"/>
    <property type="molecule type" value="Genomic_DNA"/>
</dbReference>
<evidence type="ECO:0000259" key="1">
    <source>
        <dbReference type="PROSITE" id="PS51186"/>
    </source>
</evidence>
<dbReference type="PANTHER" id="PTHR37817">
    <property type="entry name" value="N-ACETYLTRANSFERASE EIS"/>
    <property type="match status" value="1"/>
</dbReference>
<gene>
    <name evidence="2" type="primary">eis</name>
    <name evidence="2" type="ORF">ACFSB2_14495</name>
</gene>
<feature type="domain" description="N-acetyltransferase" evidence="1">
    <location>
        <begin position="1"/>
        <end position="157"/>
    </location>
</feature>
<dbReference type="SUPFAM" id="SSF55729">
    <property type="entry name" value="Acyl-CoA N-acyltransferases (Nat)"/>
    <property type="match status" value="1"/>
</dbReference>
<dbReference type="Pfam" id="PF13530">
    <property type="entry name" value="SCP2_2"/>
    <property type="match status" value="1"/>
</dbReference>
<dbReference type="RefSeq" id="WP_377943791.1">
    <property type="nucleotide sequence ID" value="NZ_JBHUCX010000035.1"/>
</dbReference>
<keyword evidence="2" id="KW-0808">Transferase</keyword>
<organism evidence="2 3">
    <name type="scientific">Alicyclobacillus fodiniaquatilis</name>
    <dbReference type="NCBI Taxonomy" id="1661150"/>
    <lineage>
        <taxon>Bacteria</taxon>
        <taxon>Bacillati</taxon>
        <taxon>Bacillota</taxon>
        <taxon>Bacilli</taxon>
        <taxon>Bacillales</taxon>
        <taxon>Alicyclobacillaceae</taxon>
        <taxon>Alicyclobacillus</taxon>
    </lineage>
</organism>
<dbReference type="Pfam" id="PF17668">
    <property type="entry name" value="Acetyltransf_17"/>
    <property type="match status" value="1"/>
</dbReference>
<dbReference type="InterPro" id="IPR036527">
    <property type="entry name" value="SCP2_sterol-bd_dom_sf"/>
</dbReference>
<dbReference type="InterPro" id="IPR016181">
    <property type="entry name" value="Acyl_CoA_acyltransferase"/>
</dbReference>
<dbReference type="SUPFAM" id="SSF55718">
    <property type="entry name" value="SCP-like"/>
    <property type="match status" value="1"/>
</dbReference>
<keyword evidence="2" id="KW-0012">Acyltransferase</keyword>
<dbReference type="InterPro" id="IPR051554">
    <property type="entry name" value="Acetyltransferase_Eis"/>
</dbReference>
<name>A0ABW4JL82_9BACL</name>
<dbReference type="Gene3D" id="3.40.630.30">
    <property type="match status" value="2"/>
</dbReference>
<dbReference type="Gene3D" id="3.30.1050.10">
    <property type="entry name" value="SCP2 sterol-binding domain"/>
    <property type="match status" value="1"/>
</dbReference>
<accession>A0ABW4JL82</accession>
<dbReference type="EC" id="2.3.1.-" evidence="2"/>
<evidence type="ECO:0000313" key="2">
    <source>
        <dbReference type="EMBL" id="MFD1675910.1"/>
    </source>
</evidence>
<proteinExistence type="predicted"/>
<keyword evidence="3" id="KW-1185">Reference proteome</keyword>
<sequence length="415" mass="46818">MSRQFQKLDLSFVDSIVHTAVHAYPGQGQSEAHQQHIKEWATNSIVNWPWQDLFGIVEEGELLASLCLFTMDFNVRGCILTAGGIGSVQTALLHRKRGVAYDMIQSALRHYRAHGVSLVTLYPFRAGFYRKMGFGYGAEVRQYQVSPKDFPHGETAGSVRELTGTNADRQATIDCYDEFFRRTHGMSARLDRSLGDVFAPDKVVMGYEEEGVLKGYLVLAFVCQHALKSDLKLVELVHHTPDALKAFSAFLHRQMDQFEKIIIETQDDTLQFMLEDIARHTYDTFASRYVETCSIGLGLMYRVVDVAGMFRAVENQPFDVTDVTLKLDILDDFLPENSGTTIVKFENGRAMLVSDGPWDVEVSMDVASFSSLWMGAVDLRSLLRLGLATVSALDWVPVLQRLFRTDTKPMCWGHF</sequence>
<protein>
    <submittedName>
        <fullName evidence="2">Enhanced intracellular survival protein Eis</fullName>
        <ecNumber evidence="2">2.3.1.-</ecNumber>
    </submittedName>
</protein>
<dbReference type="InterPro" id="IPR000182">
    <property type="entry name" value="GNAT_dom"/>
</dbReference>
<dbReference type="InterPro" id="IPR041380">
    <property type="entry name" value="Acetyltransf_17"/>
</dbReference>